<reference evidence="2" key="1">
    <citation type="submission" date="2019-06" db="EMBL/GenBank/DDBJ databases">
        <authorList>
            <person name="Palmer J.M."/>
        </authorList>
    </citation>
    <scope>NUCLEOTIDE SEQUENCE</scope>
    <source>
        <strain evidence="2">TWF679</strain>
    </source>
</reference>
<evidence type="ECO:0000256" key="1">
    <source>
        <dbReference type="SAM" id="MobiDB-lite"/>
    </source>
</evidence>
<dbReference type="AlphaFoldDB" id="A0A6G1LRI0"/>
<proteinExistence type="predicted"/>
<accession>A0A6G1LRI0</accession>
<sequence length="64" mass="7232">MSQTQKEASKKAMSIKEILNPLPNPADKRNPDLPRCKHCRSTAISNLTFLCLNCKEFTIPESKD</sequence>
<organism evidence="2 3">
    <name type="scientific">Orbilia oligospora</name>
    <name type="common">Nematode-trapping fungus</name>
    <name type="synonym">Arthrobotrys oligospora</name>
    <dbReference type="NCBI Taxonomy" id="2813651"/>
    <lineage>
        <taxon>Eukaryota</taxon>
        <taxon>Fungi</taxon>
        <taxon>Dikarya</taxon>
        <taxon>Ascomycota</taxon>
        <taxon>Pezizomycotina</taxon>
        <taxon>Orbiliomycetes</taxon>
        <taxon>Orbiliales</taxon>
        <taxon>Orbiliaceae</taxon>
        <taxon>Orbilia</taxon>
    </lineage>
</organism>
<evidence type="ECO:0000313" key="2">
    <source>
        <dbReference type="EMBL" id="KAF3210875.1"/>
    </source>
</evidence>
<protein>
    <submittedName>
        <fullName evidence="2">Uncharacterized protein</fullName>
    </submittedName>
</protein>
<gene>
    <name evidence="2" type="ORF">TWF679_006663</name>
</gene>
<dbReference type="EMBL" id="WIWT01000036">
    <property type="protein sequence ID" value="KAF3210875.1"/>
    <property type="molecule type" value="Genomic_DNA"/>
</dbReference>
<name>A0A6G1LRI0_ORBOL</name>
<evidence type="ECO:0000313" key="3">
    <source>
        <dbReference type="Proteomes" id="UP000614610"/>
    </source>
</evidence>
<comment type="caution">
    <text evidence="2">The sequence shown here is derived from an EMBL/GenBank/DDBJ whole genome shotgun (WGS) entry which is preliminary data.</text>
</comment>
<dbReference type="Proteomes" id="UP000614610">
    <property type="component" value="Unassembled WGS sequence"/>
</dbReference>
<feature type="region of interest" description="Disordered" evidence="1">
    <location>
        <begin position="1"/>
        <end position="31"/>
    </location>
</feature>